<organism evidence="12 13">
    <name type="scientific">Candidatus Alectryocaccomicrobium excrementavium</name>
    <dbReference type="NCBI Taxonomy" id="2840668"/>
    <lineage>
        <taxon>Bacteria</taxon>
        <taxon>Bacillati</taxon>
        <taxon>Bacillota</taxon>
        <taxon>Clostridia</taxon>
        <taxon>Candidatus Alectryocaccomicrobium</taxon>
    </lineage>
</organism>
<dbReference type="Proteomes" id="UP000824140">
    <property type="component" value="Unassembled WGS sequence"/>
</dbReference>
<keyword evidence="8 9" id="KW-0694">RNA-binding</keyword>
<dbReference type="PROSITE" id="PS50137">
    <property type="entry name" value="DS_RBD"/>
    <property type="match status" value="1"/>
</dbReference>
<comment type="function">
    <text evidence="9">Digests double-stranded RNA. Involved in the processing of primary rRNA transcript to yield the immediate precursors to the large and small rRNAs (23S and 16S). Processes some mRNAs, and tRNAs when they are encoded in the rRNA operon. Processes pre-crRNA and tracrRNA of type II CRISPR loci if present in the organism.</text>
</comment>
<protein>
    <recommendedName>
        <fullName evidence="9">Ribonuclease 3</fullName>
        <ecNumber evidence="9">3.1.26.3</ecNumber>
    </recommendedName>
    <alternativeName>
        <fullName evidence="9">Ribonuclease III</fullName>
        <shortName evidence="9">RNase III</shortName>
    </alternativeName>
</protein>
<evidence type="ECO:0000313" key="12">
    <source>
        <dbReference type="EMBL" id="HIS93372.1"/>
    </source>
</evidence>
<evidence type="ECO:0000256" key="7">
    <source>
        <dbReference type="ARBA" id="ARBA00022801"/>
    </source>
</evidence>
<dbReference type="HAMAP" id="MF_00104">
    <property type="entry name" value="RNase_III"/>
    <property type="match status" value="1"/>
</dbReference>
<feature type="binding site" evidence="9">
    <location>
        <position position="40"/>
    </location>
    <ligand>
        <name>Mg(2+)</name>
        <dbReference type="ChEBI" id="CHEBI:18420"/>
    </ligand>
</feature>
<keyword evidence="9" id="KW-0963">Cytoplasm</keyword>
<evidence type="ECO:0000259" key="10">
    <source>
        <dbReference type="PROSITE" id="PS50137"/>
    </source>
</evidence>
<dbReference type="SUPFAM" id="SSF54768">
    <property type="entry name" value="dsRNA-binding domain-like"/>
    <property type="match status" value="1"/>
</dbReference>
<dbReference type="EMBL" id="DVJN01000195">
    <property type="protein sequence ID" value="HIS93372.1"/>
    <property type="molecule type" value="Genomic_DNA"/>
</dbReference>
<keyword evidence="7 9" id="KW-0378">Hydrolase</keyword>
<keyword evidence="9" id="KW-0819">tRNA processing</keyword>
<feature type="active site" evidence="9">
    <location>
        <position position="116"/>
    </location>
</feature>
<dbReference type="InterPro" id="IPR036389">
    <property type="entry name" value="RNase_III_sf"/>
</dbReference>
<dbReference type="SUPFAM" id="SSF69065">
    <property type="entry name" value="RNase III domain-like"/>
    <property type="match status" value="1"/>
</dbReference>
<dbReference type="Gene3D" id="3.30.160.20">
    <property type="match status" value="1"/>
</dbReference>
<reference evidence="12" key="1">
    <citation type="submission" date="2020-10" db="EMBL/GenBank/DDBJ databases">
        <authorList>
            <person name="Gilroy R."/>
        </authorList>
    </citation>
    <scope>NUCLEOTIDE SEQUENCE</scope>
    <source>
        <strain evidence="12">13766</strain>
    </source>
</reference>
<dbReference type="SMART" id="SM00535">
    <property type="entry name" value="RIBOc"/>
    <property type="match status" value="1"/>
</dbReference>
<evidence type="ECO:0000256" key="6">
    <source>
        <dbReference type="ARBA" id="ARBA00022759"/>
    </source>
</evidence>
<gene>
    <name evidence="9 12" type="primary">rnc</name>
    <name evidence="12" type="ORF">IAA84_10185</name>
</gene>
<name>A0A9D1K737_9FIRM</name>
<feature type="domain" description="RNase III" evidence="11">
    <location>
        <begin position="1"/>
        <end position="127"/>
    </location>
</feature>
<comment type="subcellular location">
    <subcellularLocation>
        <location evidence="9">Cytoplasm</location>
    </subcellularLocation>
</comment>
<dbReference type="PANTHER" id="PTHR11207">
    <property type="entry name" value="RIBONUCLEASE III"/>
    <property type="match status" value="1"/>
</dbReference>
<keyword evidence="9" id="KW-0699">rRNA-binding</keyword>
<dbReference type="GO" id="GO:0006397">
    <property type="term" value="P:mRNA processing"/>
    <property type="evidence" value="ECO:0007669"/>
    <property type="project" value="UniProtKB-UniRule"/>
</dbReference>
<dbReference type="Gene3D" id="1.10.1520.10">
    <property type="entry name" value="Ribonuclease III domain"/>
    <property type="match status" value="1"/>
</dbReference>
<dbReference type="GO" id="GO:0005737">
    <property type="term" value="C:cytoplasm"/>
    <property type="evidence" value="ECO:0007669"/>
    <property type="project" value="UniProtKB-SubCell"/>
</dbReference>
<accession>A0A9D1K737</accession>
<comment type="caution">
    <text evidence="12">The sequence shown here is derived from an EMBL/GenBank/DDBJ whole genome shotgun (WGS) entry which is preliminary data.</text>
</comment>
<evidence type="ECO:0000256" key="3">
    <source>
        <dbReference type="ARBA" id="ARBA00022552"/>
    </source>
</evidence>
<dbReference type="PROSITE" id="PS00517">
    <property type="entry name" value="RNASE_3_1"/>
    <property type="match status" value="1"/>
</dbReference>
<dbReference type="PANTHER" id="PTHR11207:SF0">
    <property type="entry name" value="RIBONUCLEASE 3"/>
    <property type="match status" value="1"/>
</dbReference>
<feature type="active site" evidence="9">
    <location>
        <position position="44"/>
    </location>
</feature>
<dbReference type="Pfam" id="PF14622">
    <property type="entry name" value="Ribonucleas_3_3"/>
    <property type="match status" value="1"/>
</dbReference>
<sequence>MNALQERLGYRFHGDRLLKAALTHPSFAAEHRAEHYQRLEFLGDAVLELVASRFLYDGYPGADEGELTRLRAERVREESLAQAARRLALGAHIRLSAGEARCHGADKPSILSDVLEAIIGAMYLDGGLEVAEAFVRREILSQEPPAAARDAKSQLQEELQKSGRFPEYEMVASEGPPHAPVFTYRVRIDGAVVGEGRGASKQAAQQAAAKNALESGGWAGGA</sequence>
<dbReference type="NCBIfam" id="TIGR02191">
    <property type="entry name" value="RNaseIII"/>
    <property type="match status" value="1"/>
</dbReference>
<comment type="cofactor">
    <cofactor evidence="9">
        <name>Mg(2+)</name>
        <dbReference type="ChEBI" id="CHEBI:18420"/>
    </cofactor>
</comment>
<dbReference type="GO" id="GO:0006364">
    <property type="term" value="P:rRNA processing"/>
    <property type="evidence" value="ECO:0007669"/>
    <property type="project" value="UniProtKB-UniRule"/>
</dbReference>
<evidence type="ECO:0000256" key="1">
    <source>
        <dbReference type="ARBA" id="ARBA00000109"/>
    </source>
</evidence>
<evidence type="ECO:0000256" key="4">
    <source>
        <dbReference type="ARBA" id="ARBA00022664"/>
    </source>
</evidence>
<dbReference type="GO" id="GO:0046872">
    <property type="term" value="F:metal ion binding"/>
    <property type="evidence" value="ECO:0007669"/>
    <property type="project" value="UniProtKB-KW"/>
</dbReference>
<evidence type="ECO:0000256" key="2">
    <source>
        <dbReference type="ARBA" id="ARBA00010183"/>
    </source>
</evidence>
<dbReference type="CDD" id="cd00593">
    <property type="entry name" value="RIBOc"/>
    <property type="match status" value="1"/>
</dbReference>
<evidence type="ECO:0000256" key="9">
    <source>
        <dbReference type="HAMAP-Rule" id="MF_00104"/>
    </source>
</evidence>
<evidence type="ECO:0000259" key="11">
    <source>
        <dbReference type="PROSITE" id="PS50142"/>
    </source>
</evidence>
<reference evidence="12" key="2">
    <citation type="journal article" date="2021" name="PeerJ">
        <title>Extensive microbial diversity within the chicken gut microbiome revealed by metagenomics and culture.</title>
        <authorList>
            <person name="Gilroy R."/>
            <person name="Ravi A."/>
            <person name="Getino M."/>
            <person name="Pursley I."/>
            <person name="Horton D.L."/>
            <person name="Alikhan N.F."/>
            <person name="Baker D."/>
            <person name="Gharbi K."/>
            <person name="Hall N."/>
            <person name="Watson M."/>
            <person name="Adriaenssens E.M."/>
            <person name="Foster-Nyarko E."/>
            <person name="Jarju S."/>
            <person name="Secka A."/>
            <person name="Antonio M."/>
            <person name="Oren A."/>
            <person name="Chaudhuri R.R."/>
            <person name="La Ragione R."/>
            <person name="Hildebrand F."/>
            <person name="Pallen M.J."/>
        </authorList>
    </citation>
    <scope>NUCLEOTIDE SEQUENCE</scope>
    <source>
        <strain evidence="12">13766</strain>
    </source>
</reference>
<dbReference type="GO" id="GO:0010468">
    <property type="term" value="P:regulation of gene expression"/>
    <property type="evidence" value="ECO:0007669"/>
    <property type="project" value="TreeGrafter"/>
</dbReference>
<comment type="similarity">
    <text evidence="2">Belongs to the ribonuclease III family.</text>
</comment>
<comment type="subunit">
    <text evidence="9">Homodimer.</text>
</comment>
<dbReference type="GO" id="GO:0008033">
    <property type="term" value="P:tRNA processing"/>
    <property type="evidence" value="ECO:0007669"/>
    <property type="project" value="UniProtKB-KW"/>
</dbReference>
<keyword evidence="9" id="KW-0479">Metal-binding</keyword>
<keyword evidence="4 9" id="KW-0507">mRNA processing</keyword>
<dbReference type="GO" id="GO:0003725">
    <property type="term" value="F:double-stranded RNA binding"/>
    <property type="evidence" value="ECO:0007669"/>
    <property type="project" value="TreeGrafter"/>
</dbReference>
<dbReference type="AlphaFoldDB" id="A0A9D1K737"/>
<dbReference type="SMART" id="SM00358">
    <property type="entry name" value="DSRM"/>
    <property type="match status" value="1"/>
</dbReference>
<dbReference type="GO" id="GO:0019843">
    <property type="term" value="F:rRNA binding"/>
    <property type="evidence" value="ECO:0007669"/>
    <property type="project" value="UniProtKB-KW"/>
</dbReference>
<feature type="binding site" evidence="9">
    <location>
        <position position="116"/>
    </location>
    <ligand>
        <name>Mg(2+)</name>
        <dbReference type="ChEBI" id="CHEBI:18420"/>
    </ligand>
</feature>
<keyword evidence="5 9" id="KW-0540">Nuclease</keyword>
<keyword evidence="9" id="KW-0460">Magnesium</keyword>
<evidence type="ECO:0000256" key="8">
    <source>
        <dbReference type="ARBA" id="ARBA00022884"/>
    </source>
</evidence>
<feature type="binding site" evidence="9">
    <location>
        <position position="113"/>
    </location>
    <ligand>
        <name>Mg(2+)</name>
        <dbReference type="ChEBI" id="CHEBI:18420"/>
    </ligand>
</feature>
<comment type="catalytic activity">
    <reaction evidence="1 9">
        <text>Endonucleolytic cleavage to 5'-phosphomonoester.</text>
        <dbReference type="EC" id="3.1.26.3"/>
    </reaction>
</comment>
<evidence type="ECO:0000313" key="13">
    <source>
        <dbReference type="Proteomes" id="UP000824140"/>
    </source>
</evidence>
<keyword evidence="6 9" id="KW-0255">Endonuclease</keyword>
<dbReference type="FunFam" id="1.10.1520.10:FF:000001">
    <property type="entry name" value="Ribonuclease 3"/>
    <property type="match status" value="1"/>
</dbReference>
<feature type="domain" description="DRBM" evidence="10">
    <location>
        <begin position="150"/>
        <end position="214"/>
    </location>
</feature>
<dbReference type="EC" id="3.1.26.3" evidence="9"/>
<dbReference type="InterPro" id="IPR014720">
    <property type="entry name" value="dsRBD_dom"/>
</dbReference>
<keyword evidence="3 9" id="KW-0698">rRNA processing</keyword>
<dbReference type="PROSITE" id="PS50142">
    <property type="entry name" value="RNASE_3_2"/>
    <property type="match status" value="1"/>
</dbReference>
<proteinExistence type="inferred from homology"/>
<dbReference type="InterPro" id="IPR000999">
    <property type="entry name" value="RNase_III_dom"/>
</dbReference>
<dbReference type="InterPro" id="IPR011907">
    <property type="entry name" value="RNase_III"/>
</dbReference>
<dbReference type="Pfam" id="PF00035">
    <property type="entry name" value="dsrm"/>
    <property type="match status" value="1"/>
</dbReference>
<evidence type="ECO:0000256" key="5">
    <source>
        <dbReference type="ARBA" id="ARBA00022722"/>
    </source>
</evidence>
<dbReference type="GO" id="GO:0004525">
    <property type="term" value="F:ribonuclease III activity"/>
    <property type="evidence" value="ECO:0007669"/>
    <property type="project" value="UniProtKB-UniRule"/>
</dbReference>